<comment type="caution">
    <text evidence="2">The sequence shown here is derived from an EMBL/GenBank/DDBJ whole genome shotgun (WGS) entry which is preliminary data.</text>
</comment>
<keyword evidence="1" id="KW-0472">Membrane</keyword>
<accession>A0A841B643</accession>
<feature type="transmembrane region" description="Helical" evidence="1">
    <location>
        <begin position="6"/>
        <end position="28"/>
    </location>
</feature>
<keyword evidence="2" id="KW-0456">Lyase</keyword>
<protein>
    <submittedName>
        <fullName evidence="2">Deoxyribodipyrimidine photolyase</fullName>
    </submittedName>
</protein>
<dbReference type="GO" id="GO:0016829">
    <property type="term" value="F:lyase activity"/>
    <property type="evidence" value="ECO:0007669"/>
    <property type="project" value="UniProtKB-KW"/>
</dbReference>
<keyword evidence="1" id="KW-1133">Transmembrane helix</keyword>
<keyword evidence="3" id="KW-1185">Reference proteome</keyword>
<name>A0A841B643_9PSEU</name>
<evidence type="ECO:0000313" key="3">
    <source>
        <dbReference type="Proteomes" id="UP000580861"/>
    </source>
</evidence>
<gene>
    <name evidence="2" type="ORF">HDA45_004065</name>
</gene>
<keyword evidence="1" id="KW-0812">Transmembrane</keyword>
<dbReference type="RefSeq" id="WP_184897641.1">
    <property type="nucleotide sequence ID" value="NZ_JACHMX010000001.1"/>
</dbReference>
<sequence length="172" mass="19641">MQTSQVSIWVPIVVGAIGLIGVLLGQLINGWRDKNKVLQEEAFKRAAIWRDKKVEIYVELIDLFQKNSNLALKIDSKVYPHEDVMDSIEKFAKNGDKTKKFRPRLRLMAPKAVYDAYTSTVNAYSDFFQKGVEEYMNARNPDADLSDEVSKMSSANMKMLAQMRMDLGIPYP</sequence>
<evidence type="ECO:0000256" key="1">
    <source>
        <dbReference type="SAM" id="Phobius"/>
    </source>
</evidence>
<dbReference type="EMBL" id="JACHMX010000001">
    <property type="protein sequence ID" value="MBB5853978.1"/>
    <property type="molecule type" value="Genomic_DNA"/>
</dbReference>
<evidence type="ECO:0000313" key="2">
    <source>
        <dbReference type="EMBL" id="MBB5853978.1"/>
    </source>
</evidence>
<dbReference type="AlphaFoldDB" id="A0A841B643"/>
<proteinExistence type="predicted"/>
<organism evidence="2 3">
    <name type="scientific">Amycolatopsis umgeniensis</name>
    <dbReference type="NCBI Taxonomy" id="336628"/>
    <lineage>
        <taxon>Bacteria</taxon>
        <taxon>Bacillati</taxon>
        <taxon>Actinomycetota</taxon>
        <taxon>Actinomycetes</taxon>
        <taxon>Pseudonocardiales</taxon>
        <taxon>Pseudonocardiaceae</taxon>
        <taxon>Amycolatopsis</taxon>
    </lineage>
</organism>
<reference evidence="2 3" key="1">
    <citation type="submission" date="2020-08" db="EMBL/GenBank/DDBJ databases">
        <title>Sequencing the genomes of 1000 actinobacteria strains.</title>
        <authorList>
            <person name="Klenk H.-P."/>
        </authorList>
    </citation>
    <scope>NUCLEOTIDE SEQUENCE [LARGE SCALE GENOMIC DNA]</scope>
    <source>
        <strain evidence="2 3">DSM 45272</strain>
    </source>
</reference>
<dbReference type="Proteomes" id="UP000580861">
    <property type="component" value="Unassembled WGS sequence"/>
</dbReference>